<dbReference type="Pfam" id="PF01320">
    <property type="entry name" value="Colicin_Pyocin"/>
    <property type="match status" value="1"/>
</dbReference>
<evidence type="ECO:0000313" key="3">
    <source>
        <dbReference type="EMBL" id="SDK88992.1"/>
    </source>
</evidence>
<evidence type="ECO:0000313" key="4">
    <source>
        <dbReference type="Proteomes" id="UP000198706"/>
    </source>
</evidence>
<dbReference type="InterPro" id="IPR035900">
    <property type="entry name" value="Colicin_E_sf"/>
</dbReference>
<dbReference type="GO" id="GO:0030153">
    <property type="term" value="P:bacteriocin immunity"/>
    <property type="evidence" value="ECO:0007669"/>
    <property type="project" value="UniProtKB-KW"/>
</dbReference>
<dbReference type="Proteomes" id="UP000198706">
    <property type="component" value="Unassembled WGS sequence"/>
</dbReference>
<reference evidence="3 4" key="1">
    <citation type="submission" date="2016-10" db="EMBL/GenBank/DDBJ databases">
        <authorList>
            <person name="de Groot N.N."/>
        </authorList>
    </citation>
    <scope>NUCLEOTIDE SEQUENCE [LARGE SCALE GENOMIC DNA]</scope>
    <source>
        <strain evidence="3 4">JCM 21544</strain>
    </source>
</reference>
<dbReference type="Gene3D" id="1.10.1200.20">
    <property type="entry name" value="Colicin E immunity protein"/>
    <property type="match status" value="1"/>
</dbReference>
<dbReference type="AlphaFoldDB" id="A0A1G9FKW1"/>
<accession>A0A1G9FKW1</accession>
<dbReference type="SUPFAM" id="SSF47345">
    <property type="entry name" value="Colicin E immunity proteins"/>
    <property type="match status" value="1"/>
</dbReference>
<evidence type="ECO:0000256" key="1">
    <source>
        <dbReference type="ARBA" id="ARBA00009346"/>
    </source>
</evidence>
<dbReference type="PRINTS" id="PR01299">
    <property type="entry name" value="PYOCIN"/>
</dbReference>
<dbReference type="Pfam" id="PF20212">
    <property type="entry name" value="DUF6572"/>
    <property type="match status" value="1"/>
</dbReference>
<name>A0A1G9FKW1_9PSED</name>
<dbReference type="CDD" id="cd16363">
    <property type="entry name" value="Col_Im_like"/>
    <property type="match status" value="1"/>
</dbReference>
<sequence>MQFKASISEYTEKEFLEILNKLFNGQCSTEQEYHDLLEHVEQISQHPKGNEILFYPAPGVEDSPEGVLRTIKEWRKANGLPGFKKASILDDCTIDTWAIPESAPGKIHLIITDHFKWGNENEAQHLKLLQEKINTYLAFIKSGELTSAIPSSEGKTPVIFVEGKYPLSEQALKFFSAVDQALNGTGIEVAFESR</sequence>
<protein>
    <submittedName>
        <fullName evidence="3">Colicin immunity protein / pyocin immunity protein</fullName>
    </submittedName>
</protein>
<organism evidence="3 4">
    <name type="scientific">Pseudomonas indica</name>
    <dbReference type="NCBI Taxonomy" id="137658"/>
    <lineage>
        <taxon>Bacteria</taxon>
        <taxon>Pseudomonadati</taxon>
        <taxon>Pseudomonadota</taxon>
        <taxon>Gammaproteobacteria</taxon>
        <taxon>Pseudomonadales</taxon>
        <taxon>Pseudomonadaceae</taxon>
        <taxon>Pseudomonas</taxon>
    </lineage>
</organism>
<comment type="similarity">
    <text evidence="1">Belongs to the colicins ColE2/ColE8/ColE9 and pyocins S1/S2 family.</text>
</comment>
<dbReference type="InterPro" id="IPR046702">
    <property type="entry name" value="DUF6572"/>
</dbReference>
<keyword evidence="4" id="KW-1185">Reference proteome</keyword>
<dbReference type="STRING" id="137658.SAMN05216186_111151"/>
<dbReference type="GO" id="GO:0015643">
    <property type="term" value="F:toxic substance binding"/>
    <property type="evidence" value="ECO:0007669"/>
    <property type="project" value="InterPro"/>
</dbReference>
<dbReference type="RefSeq" id="WP_084336505.1">
    <property type="nucleotide sequence ID" value="NZ_FNFD01000011.1"/>
</dbReference>
<evidence type="ECO:0000256" key="2">
    <source>
        <dbReference type="ARBA" id="ARBA00023025"/>
    </source>
</evidence>
<dbReference type="InterPro" id="IPR000290">
    <property type="entry name" value="Colicin_pyocin"/>
</dbReference>
<keyword evidence="2" id="KW-0079">Bacteriocin immunity</keyword>
<gene>
    <name evidence="3" type="ORF">SAMN05216186_111151</name>
</gene>
<dbReference type="EMBL" id="FNFD01000011">
    <property type="protein sequence ID" value="SDK88992.1"/>
    <property type="molecule type" value="Genomic_DNA"/>
</dbReference>
<proteinExistence type="inferred from homology"/>